<dbReference type="InterPro" id="IPR029044">
    <property type="entry name" value="Nucleotide-diphossugar_trans"/>
</dbReference>
<organism evidence="5 6">
    <name type="scientific">Sphaerochaeta pleomorpha (strain ATCC BAA-1885 / DSM 22778 / Grapes)</name>
    <dbReference type="NCBI Taxonomy" id="158190"/>
    <lineage>
        <taxon>Bacteria</taxon>
        <taxon>Pseudomonadati</taxon>
        <taxon>Spirochaetota</taxon>
        <taxon>Spirochaetia</taxon>
        <taxon>Spirochaetales</taxon>
        <taxon>Sphaerochaetaceae</taxon>
        <taxon>Sphaerochaeta</taxon>
    </lineage>
</organism>
<dbReference type="OrthoDB" id="9803174at2"/>
<dbReference type="Gene3D" id="3.90.550.10">
    <property type="entry name" value="Spore Coat Polysaccharide Biosynthesis Protein SpsA, Chain A"/>
    <property type="match status" value="1"/>
</dbReference>
<keyword evidence="2" id="KW-0328">Glycosyltransferase</keyword>
<dbReference type="Pfam" id="PF00535">
    <property type="entry name" value="Glycos_transf_2"/>
    <property type="match status" value="1"/>
</dbReference>
<evidence type="ECO:0000259" key="4">
    <source>
        <dbReference type="Pfam" id="PF00535"/>
    </source>
</evidence>
<sequence length="301" mass="34652">MSGTAKKGNVSMTLPIPVVVRSHNDKQLIEPTLQMLEKQTFACEIHVFDNDSTDGTLDILPLYPVCVHRVPEGTYVPGSVLNEAMQSIQSSYPYVVFLNSDCTPVDAYWLENLIAGFSDDSVAAVFSRQMPRPDCFPLFAKDTEDTFGDGSRQKYWKHCFSMASSAIRRECWETMQFSIDIQYSEDIDWTWRARQKGWTIAYAAESKVYHSHNYTFAQFKKRQKGEGKADAQIFNWTRWERSFLRYSLLPYLRQVKSDASYVWKQKKAGLLPYSLALRFSQMVGRRQGFTEGLRKKDTSNG</sequence>
<dbReference type="InterPro" id="IPR001173">
    <property type="entry name" value="Glyco_trans_2-like"/>
</dbReference>
<evidence type="ECO:0000256" key="2">
    <source>
        <dbReference type="ARBA" id="ARBA00022676"/>
    </source>
</evidence>
<dbReference type="RefSeq" id="WP_014270872.1">
    <property type="nucleotide sequence ID" value="NC_016633.1"/>
</dbReference>
<comment type="similarity">
    <text evidence="1">Belongs to the glycosyltransferase 2 family.</text>
</comment>
<dbReference type="STRING" id="158190.SpiGrapes_2255"/>
<protein>
    <submittedName>
        <fullName evidence="5">Putative glycosyltransferase</fullName>
    </submittedName>
</protein>
<evidence type="ECO:0000256" key="3">
    <source>
        <dbReference type="ARBA" id="ARBA00022679"/>
    </source>
</evidence>
<dbReference type="Proteomes" id="UP000005632">
    <property type="component" value="Chromosome"/>
</dbReference>
<name>G8QSA1_SPHPG</name>
<dbReference type="PANTHER" id="PTHR43179">
    <property type="entry name" value="RHAMNOSYLTRANSFERASE WBBL"/>
    <property type="match status" value="1"/>
</dbReference>
<proteinExistence type="inferred from homology"/>
<dbReference type="HOGENOM" id="CLU_061778_0_0_12"/>
<evidence type="ECO:0000313" key="5">
    <source>
        <dbReference type="EMBL" id="AEV30031.1"/>
    </source>
</evidence>
<feature type="domain" description="Glycosyltransferase 2-like" evidence="4">
    <location>
        <begin position="18"/>
        <end position="167"/>
    </location>
</feature>
<dbReference type="KEGG" id="sgp:SpiGrapes_2255"/>
<gene>
    <name evidence="5" type="ordered locus">SpiGrapes_2255</name>
</gene>
<dbReference type="EMBL" id="CP003155">
    <property type="protein sequence ID" value="AEV30031.1"/>
    <property type="molecule type" value="Genomic_DNA"/>
</dbReference>
<keyword evidence="3 5" id="KW-0808">Transferase</keyword>
<evidence type="ECO:0000313" key="6">
    <source>
        <dbReference type="Proteomes" id="UP000005632"/>
    </source>
</evidence>
<keyword evidence="6" id="KW-1185">Reference proteome</keyword>
<accession>G8QSA1</accession>
<dbReference type="PANTHER" id="PTHR43179:SF12">
    <property type="entry name" value="GALACTOFURANOSYLTRANSFERASE GLFT2"/>
    <property type="match status" value="1"/>
</dbReference>
<dbReference type="eggNOG" id="COG1216">
    <property type="taxonomic scope" value="Bacteria"/>
</dbReference>
<reference evidence="5 6" key="1">
    <citation type="submission" date="2011-11" db="EMBL/GenBank/DDBJ databases">
        <title>Complete sequence of Spirochaeta sp. grapes.</title>
        <authorList>
            <consortium name="US DOE Joint Genome Institute"/>
            <person name="Lucas S."/>
            <person name="Han J."/>
            <person name="Lapidus A."/>
            <person name="Cheng J.-F."/>
            <person name="Goodwin L."/>
            <person name="Pitluck S."/>
            <person name="Peters L."/>
            <person name="Ovchinnikova G."/>
            <person name="Munk A.C."/>
            <person name="Detter J.C."/>
            <person name="Han C."/>
            <person name="Tapia R."/>
            <person name="Land M."/>
            <person name="Hauser L."/>
            <person name="Kyrpides N."/>
            <person name="Ivanova N."/>
            <person name="Pagani I."/>
            <person name="Ritalahtilisa K."/>
            <person name="Loeffler F."/>
            <person name="Woyke T."/>
        </authorList>
    </citation>
    <scope>NUCLEOTIDE SEQUENCE [LARGE SCALE GENOMIC DNA]</scope>
    <source>
        <strain evidence="6">ATCC BAA-1885 / DSM 22778 / Grapes</strain>
    </source>
</reference>
<dbReference type="AlphaFoldDB" id="G8QSA1"/>
<dbReference type="SUPFAM" id="SSF53448">
    <property type="entry name" value="Nucleotide-diphospho-sugar transferases"/>
    <property type="match status" value="1"/>
</dbReference>
<dbReference type="GO" id="GO:0016757">
    <property type="term" value="F:glycosyltransferase activity"/>
    <property type="evidence" value="ECO:0007669"/>
    <property type="project" value="UniProtKB-KW"/>
</dbReference>
<evidence type="ECO:0000256" key="1">
    <source>
        <dbReference type="ARBA" id="ARBA00006739"/>
    </source>
</evidence>